<feature type="transmembrane region" description="Helical" evidence="8">
    <location>
        <begin position="107"/>
        <end position="126"/>
    </location>
</feature>
<sequence length="398" mass="45923">MRYRYLYYILLLIPAFLFRDYTPTNELKYISIIDEALKNGTWFTFYNHGAVYADKPPLFFWLIMLIKLITGTYNMWLIGLFSLLPTIGIMAVMDRWVRKEGIASNPLVSNALLLTTGMFLGSALVVRMDMLMTFFIVVSLYIFWTIYKNDEHARIGRHVLPVFIFLALFTKGPIGLLIPVVSIISFLVLKKQIRTIGRYLGWQQWAILAGLCTLWFALIYVEGGRDYLYNILFKQTIGRGVNSFHHKEPFWFYVPRMIWSFAPWSLLYVVLLWKGIQQKTINDDLKKFFLIVISTSLILLSAISSKLDIYLLPEYPFIVYLCSIILMDNLNNKFVKMAITVPALLFALILPAIIVFSHKIFAILNNPILLLAACTMLTFGGVVALYCCIKSKLLEPFV</sequence>
<feature type="transmembrane region" description="Helical" evidence="8">
    <location>
        <begin position="250"/>
        <end position="273"/>
    </location>
</feature>
<dbReference type="EMBL" id="BAJS01000001">
    <property type="protein sequence ID" value="GAK35019.1"/>
    <property type="molecule type" value="Genomic_DNA"/>
</dbReference>
<dbReference type="RefSeq" id="WP_148297669.1">
    <property type="nucleotide sequence ID" value="NZ_BAJS01000001.1"/>
</dbReference>
<evidence type="ECO:0000256" key="7">
    <source>
        <dbReference type="ARBA" id="ARBA00023136"/>
    </source>
</evidence>
<evidence type="ECO:0000256" key="4">
    <source>
        <dbReference type="ARBA" id="ARBA00022679"/>
    </source>
</evidence>
<feature type="transmembrane region" description="Helical" evidence="8">
    <location>
        <begin position="334"/>
        <end position="356"/>
    </location>
</feature>
<feature type="transmembrane region" description="Helical" evidence="8">
    <location>
        <begin position="201"/>
        <end position="221"/>
    </location>
</feature>
<keyword evidence="3" id="KW-0328">Glycosyltransferase</keyword>
<evidence type="ECO:0000256" key="2">
    <source>
        <dbReference type="ARBA" id="ARBA00022475"/>
    </source>
</evidence>
<organism evidence="9 10">
    <name type="scientific">Bacteroides graminisolvens DSM 19988 = JCM 15093</name>
    <dbReference type="NCBI Taxonomy" id="1121097"/>
    <lineage>
        <taxon>Bacteria</taxon>
        <taxon>Pseudomonadati</taxon>
        <taxon>Bacteroidota</taxon>
        <taxon>Bacteroidia</taxon>
        <taxon>Bacteroidales</taxon>
        <taxon>Bacteroidaceae</taxon>
        <taxon>Bacteroides</taxon>
    </lineage>
</organism>
<evidence type="ECO:0000256" key="6">
    <source>
        <dbReference type="ARBA" id="ARBA00022989"/>
    </source>
</evidence>
<reference evidence="9 10" key="1">
    <citation type="journal article" date="2015" name="Microbes Environ.">
        <title>Distribution and evolution of nitrogen fixation genes in the phylum bacteroidetes.</title>
        <authorList>
            <person name="Inoue J."/>
            <person name="Oshima K."/>
            <person name="Suda W."/>
            <person name="Sakamoto M."/>
            <person name="Iino T."/>
            <person name="Noda S."/>
            <person name="Hongoh Y."/>
            <person name="Hattori M."/>
            <person name="Ohkuma M."/>
        </authorList>
    </citation>
    <scope>NUCLEOTIDE SEQUENCE [LARGE SCALE GENOMIC DNA]</scope>
    <source>
        <strain evidence="9 10">JCM 15093</strain>
    </source>
</reference>
<gene>
    <name evidence="9" type="ORF">JCM15093_93</name>
</gene>
<dbReference type="GO" id="GO:0005886">
    <property type="term" value="C:plasma membrane"/>
    <property type="evidence" value="ECO:0007669"/>
    <property type="project" value="UniProtKB-SubCell"/>
</dbReference>
<dbReference type="AlphaFoldDB" id="A0A069D4A4"/>
<dbReference type="GO" id="GO:0009103">
    <property type="term" value="P:lipopolysaccharide biosynthetic process"/>
    <property type="evidence" value="ECO:0007669"/>
    <property type="project" value="UniProtKB-ARBA"/>
</dbReference>
<feature type="transmembrane region" description="Helical" evidence="8">
    <location>
        <begin position="6"/>
        <end position="22"/>
    </location>
</feature>
<keyword evidence="2" id="KW-1003">Cell membrane</keyword>
<accession>A0A069D4A4</accession>
<comment type="subcellular location">
    <subcellularLocation>
        <location evidence="1">Cell membrane</location>
        <topology evidence="1">Multi-pass membrane protein</topology>
    </subcellularLocation>
</comment>
<dbReference type="PANTHER" id="PTHR33908">
    <property type="entry name" value="MANNOSYLTRANSFERASE YKCB-RELATED"/>
    <property type="match status" value="1"/>
</dbReference>
<proteinExistence type="predicted"/>
<dbReference type="GO" id="GO:0010041">
    <property type="term" value="P:response to iron(III) ion"/>
    <property type="evidence" value="ECO:0007669"/>
    <property type="project" value="TreeGrafter"/>
</dbReference>
<feature type="transmembrane region" description="Helical" evidence="8">
    <location>
        <begin position="285"/>
        <end position="303"/>
    </location>
</feature>
<feature type="transmembrane region" description="Helical" evidence="8">
    <location>
        <begin position="131"/>
        <end position="147"/>
    </location>
</feature>
<evidence type="ECO:0000256" key="8">
    <source>
        <dbReference type="SAM" id="Phobius"/>
    </source>
</evidence>
<evidence type="ECO:0000256" key="1">
    <source>
        <dbReference type="ARBA" id="ARBA00004651"/>
    </source>
</evidence>
<protein>
    <submittedName>
        <fullName evidence="9">Polymyxin resistance protein ArnT, undecaprenyl phosphate-alpha-L-Ara4N transferase</fullName>
    </submittedName>
</protein>
<dbReference type="InterPro" id="IPR050297">
    <property type="entry name" value="LipidA_mod_glycosyltrf_83"/>
</dbReference>
<keyword evidence="5 8" id="KW-0812">Transmembrane</keyword>
<evidence type="ECO:0000256" key="3">
    <source>
        <dbReference type="ARBA" id="ARBA00022676"/>
    </source>
</evidence>
<evidence type="ECO:0000256" key="5">
    <source>
        <dbReference type="ARBA" id="ARBA00022692"/>
    </source>
</evidence>
<name>A0A069D4A4_9BACE</name>
<evidence type="ECO:0000313" key="9">
    <source>
        <dbReference type="EMBL" id="GAK35019.1"/>
    </source>
</evidence>
<feature type="transmembrane region" description="Helical" evidence="8">
    <location>
        <begin position="58"/>
        <end position="87"/>
    </location>
</feature>
<dbReference type="eggNOG" id="COG1807">
    <property type="taxonomic scope" value="Bacteria"/>
</dbReference>
<feature type="transmembrane region" description="Helical" evidence="8">
    <location>
        <begin position="309"/>
        <end position="327"/>
    </location>
</feature>
<keyword evidence="6 8" id="KW-1133">Transmembrane helix</keyword>
<comment type="caution">
    <text evidence="9">The sequence shown here is derived from an EMBL/GenBank/DDBJ whole genome shotgun (WGS) entry which is preliminary data.</text>
</comment>
<dbReference type="Proteomes" id="UP000027601">
    <property type="component" value="Unassembled WGS sequence"/>
</dbReference>
<dbReference type="GO" id="GO:0016763">
    <property type="term" value="F:pentosyltransferase activity"/>
    <property type="evidence" value="ECO:0007669"/>
    <property type="project" value="TreeGrafter"/>
</dbReference>
<dbReference type="STRING" id="1121097.GCA_000428125_00442"/>
<feature type="transmembrane region" description="Helical" evidence="8">
    <location>
        <begin position="368"/>
        <end position="389"/>
    </location>
</feature>
<evidence type="ECO:0000313" key="10">
    <source>
        <dbReference type="Proteomes" id="UP000027601"/>
    </source>
</evidence>
<dbReference type="OrthoDB" id="8353433at2"/>
<feature type="transmembrane region" description="Helical" evidence="8">
    <location>
        <begin position="159"/>
        <end position="189"/>
    </location>
</feature>
<keyword evidence="10" id="KW-1185">Reference proteome</keyword>
<keyword evidence="4 9" id="KW-0808">Transferase</keyword>
<dbReference type="PANTHER" id="PTHR33908:SF3">
    <property type="entry name" value="UNDECAPRENYL PHOSPHATE-ALPHA-4-AMINO-4-DEOXY-L-ARABINOSE ARABINOSYL TRANSFERASE"/>
    <property type="match status" value="1"/>
</dbReference>
<keyword evidence="7 8" id="KW-0472">Membrane</keyword>